<name>A0AAD4BUH9_BOLED</name>
<reference evidence="2" key="2">
    <citation type="journal article" date="2020" name="Nat. Commun.">
        <title>Large-scale genome sequencing of mycorrhizal fungi provides insights into the early evolution of symbiotic traits.</title>
        <authorList>
            <person name="Miyauchi S."/>
            <person name="Kiss E."/>
            <person name="Kuo A."/>
            <person name="Drula E."/>
            <person name="Kohler A."/>
            <person name="Sanchez-Garcia M."/>
            <person name="Morin E."/>
            <person name="Andreopoulos B."/>
            <person name="Barry K.W."/>
            <person name="Bonito G."/>
            <person name="Buee M."/>
            <person name="Carver A."/>
            <person name="Chen C."/>
            <person name="Cichocki N."/>
            <person name="Clum A."/>
            <person name="Culley D."/>
            <person name="Crous P.W."/>
            <person name="Fauchery L."/>
            <person name="Girlanda M."/>
            <person name="Hayes R.D."/>
            <person name="Keri Z."/>
            <person name="LaButti K."/>
            <person name="Lipzen A."/>
            <person name="Lombard V."/>
            <person name="Magnuson J."/>
            <person name="Maillard F."/>
            <person name="Murat C."/>
            <person name="Nolan M."/>
            <person name="Ohm R.A."/>
            <person name="Pangilinan J."/>
            <person name="Pereira M.F."/>
            <person name="Perotto S."/>
            <person name="Peter M."/>
            <person name="Pfister S."/>
            <person name="Riley R."/>
            <person name="Sitrit Y."/>
            <person name="Stielow J.B."/>
            <person name="Szollosi G."/>
            <person name="Zifcakova L."/>
            <person name="Stursova M."/>
            <person name="Spatafora J.W."/>
            <person name="Tedersoo L."/>
            <person name="Vaario L.M."/>
            <person name="Yamada A."/>
            <person name="Yan M."/>
            <person name="Wang P."/>
            <person name="Xu J."/>
            <person name="Bruns T."/>
            <person name="Baldrian P."/>
            <person name="Vilgalys R."/>
            <person name="Dunand C."/>
            <person name="Henrissat B."/>
            <person name="Grigoriev I.V."/>
            <person name="Hibbett D."/>
            <person name="Nagy L.G."/>
            <person name="Martin F.M."/>
        </authorList>
    </citation>
    <scope>NUCLEOTIDE SEQUENCE</scope>
    <source>
        <strain evidence="2">BED1</strain>
    </source>
</reference>
<reference evidence="2" key="1">
    <citation type="submission" date="2019-10" db="EMBL/GenBank/DDBJ databases">
        <authorList>
            <consortium name="DOE Joint Genome Institute"/>
            <person name="Kuo A."/>
            <person name="Miyauchi S."/>
            <person name="Kiss E."/>
            <person name="Drula E."/>
            <person name="Kohler A."/>
            <person name="Sanchez-Garcia M."/>
            <person name="Andreopoulos B."/>
            <person name="Barry K.W."/>
            <person name="Bonito G."/>
            <person name="Buee M."/>
            <person name="Carver A."/>
            <person name="Chen C."/>
            <person name="Cichocki N."/>
            <person name="Clum A."/>
            <person name="Culley D."/>
            <person name="Crous P.W."/>
            <person name="Fauchery L."/>
            <person name="Girlanda M."/>
            <person name="Hayes R."/>
            <person name="Keri Z."/>
            <person name="LaButti K."/>
            <person name="Lipzen A."/>
            <person name="Lombard V."/>
            <person name="Magnuson J."/>
            <person name="Maillard F."/>
            <person name="Morin E."/>
            <person name="Murat C."/>
            <person name="Nolan M."/>
            <person name="Ohm R."/>
            <person name="Pangilinan J."/>
            <person name="Pereira M."/>
            <person name="Perotto S."/>
            <person name="Peter M."/>
            <person name="Riley R."/>
            <person name="Sitrit Y."/>
            <person name="Stielow B."/>
            <person name="Szollosi G."/>
            <person name="Zifcakova L."/>
            <person name="Stursova M."/>
            <person name="Spatafora J.W."/>
            <person name="Tedersoo L."/>
            <person name="Vaario L.-M."/>
            <person name="Yamada A."/>
            <person name="Yan M."/>
            <person name="Wang P."/>
            <person name="Xu J."/>
            <person name="Bruns T."/>
            <person name="Baldrian P."/>
            <person name="Vilgalys R."/>
            <person name="Henrissat B."/>
            <person name="Grigoriev I.V."/>
            <person name="Hibbett D."/>
            <person name="Nagy L.G."/>
            <person name="Martin F.M."/>
        </authorList>
    </citation>
    <scope>NUCLEOTIDE SEQUENCE</scope>
    <source>
        <strain evidence="2">BED1</strain>
    </source>
</reference>
<organism evidence="2 3">
    <name type="scientific">Boletus edulis BED1</name>
    <dbReference type="NCBI Taxonomy" id="1328754"/>
    <lineage>
        <taxon>Eukaryota</taxon>
        <taxon>Fungi</taxon>
        <taxon>Dikarya</taxon>
        <taxon>Basidiomycota</taxon>
        <taxon>Agaricomycotina</taxon>
        <taxon>Agaricomycetes</taxon>
        <taxon>Agaricomycetidae</taxon>
        <taxon>Boletales</taxon>
        <taxon>Boletineae</taxon>
        <taxon>Boletaceae</taxon>
        <taxon>Boletoideae</taxon>
        <taxon>Boletus</taxon>
    </lineage>
</organism>
<feature type="compositionally biased region" description="Basic and acidic residues" evidence="1">
    <location>
        <begin position="1"/>
        <end position="28"/>
    </location>
</feature>
<feature type="compositionally biased region" description="Acidic residues" evidence="1">
    <location>
        <begin position="29"/>
        <end position="38"/>
    </location>
</feature>
<gene>
    <name evidence="2" type="ORF">L210DRAFT_935678</name>
</gene>
<keyword evidence="3" id="KW-1185">Reference proteome</keyword>
<feature type="compositionally biased region" description="Polar residues" evidence="1">
    <location>
        <begin position="226"/>
        <end position="235"/>
    </location>
</feature>
<feature type="compositionally biased region" description="Low complexity" evidence="1">
    <location>
        <begin position="236"/>
        <end position="245"/>
    </location>
</feature>
<protein>
    <submittedName>
        <fullName evidence="2">Uncharacterized protein</fullName>
    </submittedName>
</protein>
<dbReference type="Proteomes" id="UP001194468">
    <property type="component" value="Unassembled WGS sequence"/>
</dbReference>
<proteinExistence type="predicted"/>
<feature type="compositionally biased region" description="Polar residues" evidence="1">
    <location>
        <begin position="57"/>
        <end position="69"/>
    </location>
</feature>
<accession>A0AAD4BUH9</accession>
<feature type="region of interest" description="Disordered" evidence="1">
    <location>
        <begin position="1"/>
        <end position="89"/>
    </location>
</feature>
<comment type="caution">
    <text evidence="2">The sequence shown here is derived from an EMBL/GenBank/DDBJ whole genome shotgun (WGS) entry which is preliminary data.</text>
</comment>
<dbReference type="AlphaFoldDB" id="A0AAD4BUH9"/>
<evidence type="ECO:0000313" key="2">
    <source>
        <dbReference type="EMBL" id="KAF8440266.1"/>
    </source>
</evidence>
<feature type="region of interest" description="Disordered" evidence="1">
    <location>
        <begin position="281"/>
        <end position="304"/>
    </location>
</feature>
<dbReference type="EMBL" id="WHUW01000012">
    <property type="protein sequence ID" value="KAF8440266.1"/>
    <property type="molecule type" value="Genomic_DNA"/>
</dbReference>
<evidence type="ECO:0000256" key="1">
    <source>
        <dbReference type="SAM" id="MobiDB-lite"/>
    </source>
</evidence>
<feature type="region of interest" description="Disordered" evidence="1">
    <location>
        <begin position="224"/>
        <end position="255"/>
    </location>
</feature>
<feature type="compositionally biased region" description="Basic and acidic residues" evidence="1">
    <location>
        <begin position="41"/>
        <end position="51"/>
    </location>
</feature>
<evidence type="ECO:0000313" key="3">
    <source>
        <dbReference type="Proteomes" id="UP001194468"/>
    </source>
</evidence>
<sequence>MGDKARDNNNERDDDDDGKKDHPEKGGDDVDTAGEGMEDATGIKDITRDGDDGQAAPSVNPQPSTSHLTTLPGAQPFFPPPSHLIATPGQSNWGMSILDGQPAIPPTYPSESARSDPFASFSSGSFTNFLNSNDSMFNGWDYPFLASFLAQSGIGFTMGLSTGLNLISSMNLSQGSAQSFNSMGSGRGFPAFHFNFDQFGMYGGMDLCAQNQFNPNGVGATVGFPTPQSTNGHGNSSSLPTLPTPQSMAAPPSPPELLSDRINIIQALPVLLPAEPGAINLQPNCLSTNTNDDIAATSSHGRSK</sequence>